<evidence type="ECO:0000313" key="2">
    <source>
        <dbReference type="Proteomes" id="UP000004994"/>
    </source>
</evidence>
<organism evidence="1">
    <name type="scientific">Solanum lycopersicum</name>
    <name type="common">Tomato</name>
    <name type="synonym">Lycopersicon esculentum</name>
    <dbReference type="NCBI Taxonomy" id="4081"/>
    <lineage>
        <taxon>Eukaryota</taxon>
        <taxon>Viridiplantae</taxon>
        <taxon>Streptophyta</taxon>
        <taxon>Embryophyta</taxon>
        <taxon>Tracheophyta</taxon>
        <taxon>Spermatophyta</taxon>
        <taxon>Magnoliopsida</taxon>
        <taxon>eudicotyledons</taxon>
        <taxon>Gunneridae</taxon>
        <taxon>Pentapetalae</taxon>
        <taxon>asterids</taxon>
        <taxon>lamiids</taxon>
        <taxon>Solanales</taxon>
        <taxon>Solanaceae</taxon>
        <taxon>Solanoideae</taxon>
        <taxon>Solaneae</taxon>
        <taxon>Solanum</taxon>
        <taxon>Solanum subgen. Lycopersicon</taxon>
    </lineage>
</organism>
<name>A0A3Q7GG40_SOLLC</name>
<reference evidence="1" key="2">
    <citation type="submission" date="2019-01" db="UniProtKB">
        <authorList>
            <consortium name="EnsemblPlants"/>
        </authorList>
    </citation>
    <scope>IDENTIFICATION</scope>
    <source>
        <strain evidence="1">cv. Heinz 1706</strain>
    </source>
</reference>
<dbReference type="Proteomes" id="UP000004994">
    <property type="component" value="Chromosome 5"/>
</dbReference>
<accession>A0A3Q7GG40</accession>
<reference evidence="1" key="1">
    <citation type="journal article" date="2012" name="Nature">
        <title>The tomato genome sequence provides insights into fleshy fruit evolution.</title>
        <authorList>
            <consortium name="Tomato Genome Consortium"/>
        </authorList>
    </citation>
    <scope>NUCLEOTIDE SEQUENCE [LARGE SCALE GENOMIC DNA]</scope>
    <source>
        <strain evidence="1">cv. Heinz 1706</strain>
    </source>
</reference>
<dbReference type="InParanoid" id="A0A3Q7GG40"/>
<sequence>MTILTEAASLFNLDRDCRQQVLLKKDLEVKPKKQKVSRGSDGTSKFNVISYESKHEDYGDQHISAALCP</sequence>
<proteinExistence type="predicted"/>
<dbReference type="AlphaFoldDB" id="A0A3Q7GG40"/>
<keyword evidence="2" id="KW-1185">Reference proteome</keyword>
<evidence type="ECO:0000313" key="1">
    <source>
        <dbReference type="EnsemblPlants" id="Solyc05g026223.1.1"/>
    </source>
</evidence>
<protein>
    <submittedName>
        <fullName evidence="1">Uncharacterized protein</fullName>
    </submittedName>
</protein>
<dbReference type="Gramene" id="Solyc05g026223.1.1">
    <property type="protein sequence ID" value="Solyc05g026223.1.1"/>
    <property type="gene ID" value="Solyc05g026223.1"/>
</dbReference>
<dbReference type="EnsemblPlants" id="Solyc05g026223.1.1">
    <property type="protein sequence ID" value="Solyc05g026223.1.1"/>
    <property type="gene ID" value="Solyc05g026223.1"/>
</dbReference>